<evidence type="ECO:0000313" key="2">
    <source>
        <dbReference type="Proteomes" id="UP001057402"/>
    </source>
</evidence>
<evidence type="ECO:0000313" key="1">
    <source>
        <dbReference type="EMBL" id="KAI4367984.1"/>
    </source>
</evidence>
<sequence>MMTPSTFRTMATVTTVTGVPANTVSWRIGAGLGDSFGNGYGACWSWNGDTRRIKLKSRRRPKSLFSLPCQVSVSASASPCSSDPNPHIKDSSPVKVYEEMVEAARERFTWEISFQKKDKDISLAEVLLYMAAEDEAFMSLSRKLDAESLSRERTLASEPSDSLEWDCLEDMPLSGKKMSQWMAELDVLAKEVEVELVSREIGCHLAEVLDAVNLVLFGLKGFKRANVLDTKYSYLHSVLSCRCGNAISLSIIYIEVCRRLGLTIVGSRVGEDFLIWPQTGNPEELFKVTSGQSLFAVVNGRCVHDPKCRASDLTSTSLSGLEIATNRDIIGIALANLIRLHWKRASKRGLMLTSPLRDVDPSFSKLQKEDGYTPAIRMQSLRLAIMATERLLVLQPHNWALRRDHGMMLYYSRDYEGAVQALSICLAFAPEEEAEILESFIGKLHLMRLELSWKSMGHADQLPVP</sequence>
<proteinExistence type="predicted"/>
<accession>A0ACB9QRD5</accession>
<name>A0ACB9QRD5_9MYRT</name>
<dbReference type="EMBL" id="CM042884">
    <property type="protein sequence ID" value="KAI4367984.1"/>
    <property type="molecule type" value="Genomic_DNA"/>
</dbReference>
<keyword evidence="2" id="KW-1185">Reference proteome</keyword>
<dbReference type="Proteomes" id="UP001057402">
    <property type="component" value="Chromosome 5"/>
</dbReference>
<reference evidence="2" key="1">
    <citation type="journal article" date="2023" name="Front. Plant Sci.">
        <title>Chromosomal-level genome assembly of Melastoma candidum provides insights into trichome evolution.</title>
        <authorList>
            <person name="Zhong Y."/>
            <person name="Wu W."/>
            <person name="Sun C."/>
            <person name="Zou P."/>
            <person name="Liu Y."/>
            <person name="Dai S."/>
            <person name="Zhou R."/>
        </authorList>
    </citation>
    <scope>NUCLEOTIDE SEQUENCE [LARGE SCALE GENOMIC DNA]</scope>
</reference>
<organism evidence="1 2">
    <name type="scientific">Melastoma candidum</name>
    <dbReference type="NCBI Taxonomy" id="119954"/>
    <lineage>
        <taxon>Eukaryota</taxon>
        <taxon>Viridiplantae</taxon>
        <taxon>Streptophyta</taxon>
        <taxon>Embryophyta</taxon>
        <taxon>Tracheophyta</taxon>
        <taxon>Spermatophyta</taxon>
        <taxon>Magnoliopsida</taxon>
        <taxon>eudicotyledons</taxon>
        <taxon>Gunneridae</taxon>
        <taxon>Pentapetalae</taxon>
        <taxon>rosids</taxon>
        <taxon>malvids</taxon>
        <taxon>Myrtales</taxon>
        <taxon>Melastomataceae</taxon>
        <taxon>Melastomatoideae</taxon>
        <taxon>Melastomateae</taxon>
        <taxon>Melastoma</taxon>
    </lineage>
</organism>
<comment type="caution">
    <text evidence="1">The sequence shown here is derived from an EMBL/GenBank/DDBJ whole genome shotgun (WGS) entry which is preliminary data.</text>
</comment>
<protein>
    <submittedName>
        <fullName evidence="1">Uncharacterized protein</fullName>
    </submittedName>
</protein>
<gene>
    <name evidence="1" type="ORF">MLD38_016604</name>
</gene>